<dbReference type="InterPro" id="IPR035979">
    <property type="entry name" value="RBD_domain_sf"/>
</dbReference>
<organism evidence="7 8">
    <name type="scientific">Neolecta irregularis (strain DAH-3)</name>
    <dbReference type="NCBI Taxonomy" id="1198029"/>
    <lineage>
        <taxon>Eukaryota</taxon>
        <taxon>Fungi</taxon>
        <taxon>Dikarya</taxon>
        <taxon>Ascomycota</taxon>
        <taxon>Taphrinomycotina</taxon>
        <taxon>Neolectales</taxon>
        <taxon>Neolectaceae</taxon>
        <taxon>Neolecta</taxon>
    </lineage>
</organism>
<dbReference type="GO" id="GO:0005730">
    <property type="term" value="C:nucleolus"/>
    <property type="evidence" value="ECO:0007669"/>
    <property type="project" value="TreeGrafter"/>
</dbReference>
<accession>A0A1U7LNF4</accession>
<dbReference type="GO" id="GO:0000184">
    <property type="term" value="P:nuclear-transcribed mRNA catabolic process, nonsense-mediated decay"/>
    <property type="evidence" value="ECO:0007669"/>
    <property type="project" value="UniProtKB-KW"/>
</dbReference>
<evidence type="ECO:0000259" key="6">
    <source>
        <dbReference type="Pfam" id="PF03467"/>
    </source>
</evidence>
<feature type="compositionally biased region" description="Basic and acidic residues" evidence="5">
    <location>
        <begin position="247"/>
        <end position="267"/>
    </location>
</feature>
<keyword evidence="4" id="KW-0539">Nucleus</keyword>
<dbReference type="GO" id="GO:0005737">
    <property type="term" value="C:cytoplasm"/>
    <property type="evidence" value="ECO:0007669"/>
    <property type="project" value="TreeGrafter"/>
</dbReference>
<evidence type="ECO:0000256" key="2">
    <source>
        <dbReference type="ARBA" id="ARBA00005991"/>
    </source>
</evidence>
<evidence type="ECO:0000256" key="1">
    <source>
        <dbReference type="ARBA" id="ARBA00004123"/>
    </source>
</evidence>
<comment type="similarity">
    <text evidence="2">Belongs to the RENT3 family.</text>
</comment>
<dbReference type="Gene3D" id="3.30.70.330">
    <property type="match status" value="1"/>
</dbReference>
<evidence type="ECO:0000313" key="7">
    <source>
        <dbReference type="EMBL" id="OLL24185.1"/>
    </source>
</evidence>
<name>A0A1U7LNF4_NEOID</name>
<evidence type="ECO:0000256" key="5">
    <source>
        <dbReference type="SAM" id="MobiDB-lite"/>
    </source>
</evidence>
<reference evidence="7 8" key="1">
    <citation type="submission" date="2016-04" db="EMBL/GenBank/DDBJ databases">
        <title>Evolutionary innovation and constraint leading to complex multicellularity in the Ascomycota.</title>
        <authorList>
            <person name="Cisse O."/>
            <person name="Nguyen A."/>
            <person name="Hewitt D.A."/>
            <person name="Jedd G."/>
            <person name="Stajich J.E."/>
        </authorList>
    </citation>
    <scope>NUCLEOTIDE SEQUENCE [LARGE SCALE GENOMIC DNA]</scope>
    <source>
        <strain evidence="7 8">DAH-3</strain>
    </source>
</reference>
<dbReference type="SUPFAM" id="SSF54928">
    <property type="entry name" value="RNA-binding domain, RBD"/>
    <property type="match status" value="1"/>
</dbReference>
<dbReference type="InterPro" id="IPR005120">
    <property type="entry name" value="UPF3_dom"/>
</dbReference>
<comment type="caution">
    <text evidence="7">The sequence shown here is derived from an EMBL/GenBank/DDBJ whole genome shotgun (WGS) entry which is preliminary data.</text>
</comment>
<dbReference type="PANTHER" id="PTHR13112:SF0">
    <property type="entry name" value="FI21285P1"/>
    <property type="match status" value="1"/>
</dbReference>
<feature type="domain" description="UPF3" evidence="6">
    <location>
        <begin position="4"/>
        <end position="149"/>
    </location>
</feature>
<feature type="compositionally biased region" description="Low complexity" evidence="5">
    <location>
        <begin position="285"/>
        <end position="304"/>
    </location>
</feature>
<proteinExistence type="inferred from homology"/>
<evidence type="ECO:0000256" key="4">
    <source>
        <dbReference type="ARBA" id="ARBA00023242"/>
    </source>
</evidence>
<dbReference type="GO" id="GO:0003729">
    <property type="term" value="F:mRNA binding"/>
    <property type="evidence" value="ECO:0007669"/>
    <property type="project" value="TreeGrafter"/>
</dbReference>
<feature type="compositionally biased region" description="Low complexity" evidence="5">
    <location>
        <begin position="159"/>
        <end position="169"/>
    </location>
</feature>
<dbReference type="Proteomes" id="UP000186594">
    <property type="component" value="Unassembled WGS sequence"/>
</dbReference>
<sequence length="304" mass="33680">MPPRKAVVRRLPPLLPEAVFCAAVLPAAPGAVEDYYFRPGSAAPRRHPRPARAYITFASHALLCSFLHAFRGHVFRDKAGTEYRPVAEPAIFQKPSRPPKKTDARKNTILTDDHYLHFVASLDSLAPLQQDTPPPPPDSTPLLDYLTLQKKAQLERKAAAIAAKARSARVPPDISKRDPRPFPKKTRGRKRIPETSAPHSSDIVQKPIVHHPKTTPRILKNPKSQALADNKQDADTSALPDQSPRTDQSRTDSPSRTDSHPRKDSLPRTDPLPPRGRGRGRGASRGRPPANRPRQPRANQPLPN</sequence>
<dbReference type="InterPro" id="IPR039722">
    <property type="entry name" value="Upf3"/>
</dbReference>
<keyword evidence="8" id="KW-1185">Reference proteome</keyword>
<dbReference type="AlphaFoldDB" id="A0A1U7LNF4"/>
<keyword evidence="3" id="KW-0866">Nonsense-mediated mRNA decay</keyword>
<protein>
    <submittedName>
        <fullName evidence="7">Nonsense-mediated mRNA decay protein 3</fullName>
    </submittedName>
</protein>
<evidence type="ECO:0000256" key="3">
    <source>
        <dbReference type="ARBA" id="ARBA00023161"/>
    </source>
</evidence>
<dbReference type="EMBL" id="LXFE01000941">
    <property type="protein sequence ID" value="OLL24185.1"/>
    <property type="molecule type" value="Genomic_DNA"/>
</dbReference>
<dbReference type="CDD" id="cd12455">
    <property type="entry name" value="RRM_like_Smg4_UPF3"/>
    <property type="match status" value="1"/>
</dbReference>
<evidence type="ECO:0000313" key="8">
    <source>
        <dbReference type="Proteomes" id="UP000186594"/>
    </source>
</evidence>
<gene>
    <name evidence="7" type="ORF">NEOLI_002996</name>
</gene>
<dbReference type="OMA" id="PWHEAIE"/>
<dbReference type="STRING" id="1198029.A0A1U7LNF4"/>
<dbReference type="Pfam" id="PF03467">
    <property type="entry name" value="Smg4_UPF3"/>
    <property type="match status" value="1"/>
</dbReference>
<dbReference type="GO" id="GO:0045727">
    <property type="term" value="P:positive regulation of translation"/>
    <property type="evidence" value="ECO:0007669"/>
    <property type="project" value="TreeGrafter"/>
</dbReference>
<feature type="region of interest" description="Disordered" evidence="5">
    <location>
        <begin position="159"/>
        <end position="304"/>
    </location>
</feature>
<dbReference type="OrthoDB" id="18087at2759"/>
<comment type="subcellular location">
    <subcellularLocation>
        <location evidence="1">Nucleus</location>
    </subcellularLocation>
</comment>
<dbReference type="PANTHER" id="PTHR13112">
    <property type="entry name" value="UPF3 REGULATOR OF NONSENSE TRANSCRIPTS-LIKE PROTEIN"/>
    <property type="match status" value="1"/>
</dbReference>
<dbReference type="InterPro" id="IPR012677">
    <property type="entry name" value="Nucleotide-bd_a/b_plait_sf"/>
</dbReference>